<dbReference type="InParanoid" id="A0A7J8DBS7"/>
<gene>
    <name evidence="1" type="ORF">HJG59_009366</name>
</gene>
<dbReference type="Proteomes" id="UP000550707">
    <property type="component" value="Unassembled WGS sequence"/>
</dbReference>
<proteinExistence type="predicted"/>
<accession>A0A7J8DBS7</accession>
<reference evidence="1 2" key="1">
    <citation type="journal article" date="2020" name="Nature">
        <title>Six reference-quality genomes reveal evolution of bat adaptations.</title>
        <authorList>
            <person name="Jebb D."/>
            <person name="Huang Z."/>
            <person name="Pippel M."/>
            <person name="Hughes G.M."/>
            <person name="Lavrichenko K."/>
            <person name="Devanna P."/>
            <person name="Winkler S."/>
            <person name="Jermiin L.S."/>
            <person name="Skirmuntt E.C."/>
            <person name="Katzourakis A."/>
            <person name="Burkitt-Gray L."/>
            <person name="Ray D.A."/>
            <person name="Sullivan K.A.M."/>
            <person name="Roscito J.G."/>
            <person name="Kirilenko B.M."/>
            <person name="Davalos L.M."/>
            <person name="Corthals A.P."/>
            <person name="Power M.L."/>
            <person name="Jones G."/>
            <person name="Ransome R.D."/>
            <person name="Dechmann D.K.N."/>
            <person name="Locatelli A.G."/>
            <person name="Puechmaille S.J."/>
            <person name="Fedrigo O."/>
            <person name="Jarvis E.D."/>
            <person name="Hiller M."/>
            <person name="Vernes S.C."/>
            <person name="Myers E.W."/>
            <person name="Teeling E.C."/>
        </authorList>
    </citation>
    <scope>NUCLEOTIDE SEQUENCE [LARGE SCALE GENOMIC DNA]</scope>
    <source>
        <strain evidence="1">MMolMol1</strain>
        <tissue evidence="1">Muscle</tissue>
    </source>
</reference>
<protein>
    <submittedName>
        <fullName evidence="1">Uncharacterized protein</fullName>
    </submittedName>
</protein>
<dbReference type="AlphaFoldDB" id="A0A7J8DBS7"/>
<keyword evidence="2" id="KW-1185">Reference proteome</keyword>
<dbReference type="EMBL" id="JACASF010000018">
    <property type="protein sequence ID" value="KAF6420637.1"/>
    <property type="molecule type" value="Genomic_DNA"/>
</dbReference>
<organism evidence="1 2">
    <name type="scientific">Molossus molossus</name>
    <name type="common">Pallas' mastiff bat</name>
    <name type="synonym">Vespertilio molossus</name>
    <dbReference type="NCBI Taxonomy" id="27622"/>
    <lineage>
        <taxon>Eukaryota</taxon>
        <taxon>Metazoa</taxon>
        <taxon>Chordata</taxon>
        <taxon>Craniata</taxon>
        <taxon>Vertebrata</taxon>
        <taxon>Euteleostomi</taxon>
        <taxon>Mammalia</taxon>
        <taxon>Eutheria</taxon>
        <taxon>Laurasiatheria</taxon>
        <taxon>Chiroptera</taxon>
        <taxon>Yangochiroptera</taxon>
        <taxon>Molossidae</taxon>
        <taxon>Molossus</taxon>
    </lineage>
</organism>
<sequence length="132" mass="14539">MSSQSGPRFCGGLRMSLSCGDSRWIARCESEFSPGNLRFCFLITPHGQSPQFAGWGSPCMLPEAALSSHRAGQNAHPLANCSRGHQRLRQESTCSHAQNSKTNRRGRGITFKDSRMLKQRNRAGEEGGVFLN</sequence>
<name>A0A7J8DBS7_MOLMO</name>
<evidence type="ECO:0000313" key="2">
    <source>
        <dbReference type="Proteomes" id="UP000550707"/>
    </source>
</evidence>
<evidence type="ECO:0000313" key="1">
    <source>
        <dbReference type="EMBL" id="KAF6420637.1"/>
    </source>
</evidence>
<comment type="caution">
    <text evidence="1">The sequence shown here is derived from an EMBL/GenBank/DDBJ whole genome shotgun (WGS) entry which is preliminary data.</text>
</comment>